<dbReference type="PANTHER" id="PTHR43316">
    <property type="entry name" value="HYDROLASE, HALOACID DELAHOGENASE-RELATED"/>
    <property type="match status" value="1"/>
</dbReference>
<dbReference type="RefSeq" id="WP_380048375.1">
    <property type="nucleotide sequence ID" value="NZ_JBHSOH010000007.1"/>
</dbReference>
<comment type="similarity">
    <text evidence="1">Belongs to the HAD-like hydrolase superfamily. S-2-haloalkanoic acid dehalogenase family.</text>
</comment>
<dbReference type="EMBL" id="JBHSOH010000007">
    <property type="protein sequence ID" value="MFC5848377.1"/>
    <property type="molecule type" value="Genomic_DNA"/>
</dbReference>
<keyword evidence="2" id="KW-0378">Hydrolase</keyword>
<dbReference type="InterPro" id="IPR023198">
    <property type="entry name" value="PGP-like_dom2"/>
</dbReference>
<sequence length="219" mass="22760">MPTTVFLDVNETLLDLSALDPHFAAAFGDAQTRPRWFAELLQLALTHTVTGDYRDFSVLGEAALHALGQKLGQPVPADLPDQVRATMRQLPPHPDTRAALERLRGGGAALYALTNNPLAVVQAQLAHAGLGDLFTGVLSGDTVQTLKPGRAAYLHGLQAAGADAADSWLVAAHGWDITGARAAGLRTAFVTRPGQAQNPLAPADVSGPLAEVAGTILAG</sequence>
<dbReference type="Gene3D" id="3.40.50.1000">
    <property type="entry name" value="HAD superfamily/HAD-like"/>
    <property type="match status" value="1"/>
</dbReference>
<dbReference type="InterPro" id="IPR006328">
    <property type="entry name" value="2-HAD"/>
</dbReference>
<dbReference type="InterPro" id="IPR036412">
    <property type="entry name" value="HAD-like_sf"/>
</dbReference>
<dbReference type="Proteomes" id="UP001595979">
    <property type="component" value="Unassembled WGS sequence"/>
</dbReference>
<dbReference type="InterPro" id="IPR023214">
    <property type="entry name" value="HAD_sf"/>
</dbReference>
<dbReference type="SFLD" id="SFLDG01129">
    <property type="entry name" value="C1.5:_HAD__Beta-PGM__Phosphata"/>
    <property type="match status" value="1"/>
</dbReference>
<evidence type="ECO:0000313" key="3">
    <source>
        <dbReference type="EMBL" id="MFC5848377.1"/>
    </source>
</evidence>
<organism evidence="3 4">
    <name type="scientific">Deinococcus petrolearius</name>
    <dbReference type="NCBI Taxonomy" id="1751295"/>
    <lineage>
        <taxon>Bacteria</taxon>
        <taxon>Thermotogati</taxon>
        <taxon>Deinococcota</taxon>
        <taxon>Deinococci</taxon>
        <taxon>Deinococcales</taxon>
        <taxon>Deinococcaceae</taxon>
        <taxon>Deinococcus</taxon>
    </lineage>
</organism>
<gene>
    <name evidence="3" type="ORF">ACFPQ6_08650</name>
</gene>
<keyword evidence="4" id="KW-1185">Reference proteome</keyword>
<dbReference type="Pfam" id="PF00702">
    <property type="entry name" value="Hydrolase"/>
    <property type="match status" value="1"/>
</dbReference>
<protein>
    <submittedName>
        <fullName evidence="3">Haloacid dehalogenase type II</fullName>
    </submittedName>
</protein>
<evidence type="ECO:0000313" key="4">
    <source>
        <dbReference type="Proteomes" id="UP001595979"/>
    </source>
</evidence>
<evidence type="ECO:0000256" key="2">
    <source>
        <dbReference type="ARBA" id="ARBA00022801"/>
    </source>
</evidence>
<proteinExistence type="inferred from homology"/>
<comment type="caution">
    <text evidence="3">The sequence shown here is derived from an EMBL/GenBank/DDBJ whole genome shotgun (WGS) entry which is preliminary data.</text>
</comment>
<dbReference type="NCBIfam" id="TIGR01428">
    <property type="entry name" value="HAD_type_II"/>
    <property type="match status" value="1"/>
</dbReference>
<name>A0ABW1DI00_9DEIO</name>
<dbReference type="Gene3D" id="1.10.150.240">
    <property type="entry name" value="Putative phosphatase, domain 2"/>
    <property type="match status" value="1"/>
</dbReference>
<dbReference type="InterPro" id="IPR006439">
    <property type="entry name" value="HAD-SF_hydro_IA"/>
</dbReference>
<reference evidence="4" key="1">
    <citation type="journal article" date="2019" name="Int. J. Syst. Evol. Microbiol.">
        <title>The Global Catalogue of Microorganisms (GCM) 10K type strain sequencing project: providing services to taxonomists for standard genome sequencing and annotation.</title>
        <authorList>
            <consortium name="The Broad Institute Genomics Platform"/>
            <consortium name="The Broad Institute Genome Sequencing Center for Infectious Disease"/>
            <person name="Wu L."/>
            <person name="Ma J."/>
        </authorList>
    </citation>
    <scope>NUCLEOTIDE SEQUENCE [LARGE SCALE GENOMIC DNA]</scope>
    <source>
        <strain evidence="4">CGMCC 1.15053</strain>
    </source>
</reference>
<evidence type="ECO:0000256" key="1">
    <source>
        <dbReference type="ARBA" id="ARBA00008106"/>
    </source>
</evidence>
<dbReference type="SFLD" id="SFLDS00003">
    <property type="entry name" value="Haloacid_Dehalogenase"/>
    <property type="match status" value="1"/>
</dbReference>
<dbReference type="PANTHER" id="PTHR43316:SF3">
    <property type="entry name" value="HALOACID DEHALOGENASE, TYPE II (AFU_ORTHOLOGUE AFUA_2G07750)-RELATED"/>
    <property type="match status" value="1"/>
</dbReference>
<accession>A0ABW1DI00</accession>
<dbReference type="InterPro" id="IPR051540">
    <property type="entry name" value="S-2-haloacid_dehalogenase"/>
</dbReference>
<dbReference type="NCBIfam" id="TIGR01493">
    <property type="entry name" value="HAD-SF-IA-v2"/>
    <property type="match status" value="1"/>
</dbReference>
<dbReference type="SUPFAM" id="SSF56784">
    <property type="entry name" value="HAD-like"/>
    <property type="match status" value="1"/>
</dbReference>